<accession>A0A0B6YD05</accession>
<evidence type="ECO:0000313" key="1">
    <source>
        <dbReference type="EMBL" id="CEK54172.1"/>
    </source>
</evidence>
<dbReference type="AlphaFoldDB" id="A0A0B6YD05"/>
<dbReference type="EMBL" id="HACG01007307">
    <property type="protein sequence ID" value="CEK54172.1"/>
    <property type="molecule type" value="Transcribed_RNA"/>
</dbReference>
<reference evidence="1" key="1">
    <citation type="submission" date="2014-12" db="EMBL/GenBank/DDBJ databases">
        <title>Insight into the proteome of Arion vulgaris.</title>
        <authorList>
            <person name="Aradska J."/>
            <person name="Bulat T."/>
            <person name="Smidak R."/>
            <person name="Sarate P."/>
            <person name="Gangsoo J."/>
            <person name="Sialana F."/>
            <person name="Bilban M."/>
            <person name="Lubec G."/>
        </authorList>
    </citation>
    <scope>NUCLEOTIDE SEQUENCE</scope>
    <source>
        <tissue evidence="1">Skin</tissue>
    </source>
</reference>
<gene>
    <name evidence="1" type="primary">ORF22126</name>
</gene>
<organism evidence="1">
    <name type="scientific">Arion vulgaris</name>
    <dbReference type="NCBI Taxonomy" id="1028688"/>
    <lineage>
        <taxon>Eukaryota</taxon>
        <taxon>Metazoa</taxon>
        <taxon>Spiralia</taxon>
        <taxon>Lophotrochozoa</taxon>
        <taxon>Mollusca</taxon>
        <taxon>Gastropoda</taxon>
        <taxon>Heterobranchia</taxon>
        <taxon>Euthyneura</taxon>
        <taxon>Panpulmonata</taxon>
        <taxon>Eupulmonata</taxon>
        <taxon>Stylommatophora</taxon>
        <taxon>Helicina</taxon>
        <taxon>Arionoidea</taxon>
        <taxon>Arionidae</taxon>
        <taxon>Arion</taxon>
    </lineage>
</organism>
<feature type="non-terminal residue" evidence="1">
    <location>
        <position position="87"/>
    </location>
</feature>
<feature type="non-terminal residue" evidence="1">
    <location>
        <position position="1"/>
    </location>
</feature>
<proteinExistence type="predicted"/>
<protein>
    <submittedName>
        <fullName evidence="1">Uncharacterized protein</fullName>
    </submittedName>
</protein>
<name>A0A0B6YD05_9EUPU</name>
<sequence>IILKEPNPVQSYLDLYVKGVTRFIKVETMAVSAGDDDEYFRVVPRLQNRFKFKRLSDSRTDDVILSENGIKSENVEAAIFAAGSSTM</sequence>